<dbReference type="EMBL" id="JAGIOC010000001">
    <property type="protein sequence ID" value="MBP2410304.1"/>
    <property type="molecule type" value="Genomic_DNA"/>
</dbReference>
<sequence>MSTLQDPGASSPQLLRRANRQALLQYALRTGTFSAADAMTTTGLTRATVLGVCADLHGAGWLAEVEPDGDGTRRGRPARRYELRADAGLLIGVDAGEHTLAARAVDLRGRELASEVETVEIGVDDPGAADARREQVRGLLERLRARSGAGSAHPLLTVVGVPAPVGPDGLSPHGEAGYWPVMNPDLGGALNGEVLTDNDANLAVTAEHALRGGEHLATLLMGERFGAGLIIDGRLLHGALGGAGEMRFLDDVLVDSRGADGVAALARRWTTTALEAGARSPALEAIPADRLTAVDVFDAARAGDAVAQRVLERIGERIARIAGILASLLGVETVVVAGAIAGAIGPVLVHAREALPQVSSAPYPQLVASELGGDVVVRGAVETALRQLRENPLEVLGSHG</sequence>
<comment type="similarity">
    <text evidence="1">Belongs to the ROK (NagC/XylR) family.</text>
</comment>
<evidence type="ECO:0000313" key="3">
    <source>
        <dbReference type="Proteomes" id="UP000698222"/>
    </source>
</evidence>
<dbReference type="PANTHER" id="PTHR18964:SF149">
    <property type="entry name" value="BIFUNCTIONAL UDP-N-ACETYLGLUCOSAMINE 2-EPIMERASE_N-ACETYLMANNOSAMINE KINASE"/>
    <property type="match status" value="1"/>
</dbReference>
<dbReference type="Gene3D" id="3.30.420.40">
    <property type="match status" value="2"/>
</dbReference>
<gene>
    <name evidence="2" type="ORF">JOF44_003207</name>
</gene>
<dbReference type="InterPro" id="IPR036388">
    <property type="entry name" value="WH-like_DNA-bd_sf"/>
</dbReference>
<dbReference type="GO" id="GO:0016301">
    <property type="term" value="F:kinase activity"/>
    <property type="evidence" value="ECO:0007669"/>
    <property type="project" value="UniProtKB-KW"/>
</dbReference>
<keyword evidence="2" id="KW-0418">Kinase</keyword>
<proteinExistence type="inferred from homology"/>
<dbReference type="Proteomes" id="UP000698222">
    <property type="component" value="Unassembled WGS sequence"/>
</dbReference>
<dbReference type="Pfam" id="PF00480">
    <property type="entry name" value="ROK"/>
    <property type="match status" value="1"/>
</dbReference>
<dbReference type="RefSeq" id="WP_342591812.1">
    <property type="nucleotide sequence ID" value="NZ_BAAAJV010000016.1"/>
</dbReference>
<dbReference type="InterPro" id="IPR036390">
    <property type="entry name" value="WH_DNA-bd_sf"/>
</dbReference>
<keyword evidence="3" id="KW-1185">Reference proteome</keyword>
<evidence type="ECO:0000313" key="2">
    <source>
        <dbReference type="EMBL" id="MBP2410304.1"/>
    </source>
</evidence>
<dbReference type="SUPFAM" id="SSF53067">
    <property type="entry name" value="Actin-like ATPase domain"/>
    <property type="match status" value="1"/>
</dbReference>
<keyword evidence="2" id="KW-0808">Transferase</keyword>
<organism evidence="2 3">
    <name type="scientific">Brachybacterium fresconis</name>
    <dbReference type="NCBI Taxonomy" id="173363"/>
    <lineage>
        <taxon>Bacteria</taxon>
        <taxon>Bacillati</taxon>
        <taxon>Actinomycetota</taxon>
        <taxon>Actinomycetes</taxon>
        <taxon>Micrococcales</taxon>
        <taxon>Dermabacteraceae</taxon>
        <taxon>Brachybacterium</taxon>
    </lineage>
</organism>
<dbReference type="InterPro" id="IPR000600">
    <property type="entry name" value="ROK"/>
</dbReference>
<dbReference type="SUPFAM" id="SSF46785">
    <property type="entry name" value="Winged helix' DNA-binding domain"/>
    <property type="match status" value="1"/>
</dbReference>
<dbReference type="InterPro" id="IPR043129">
    <property type="entry name" value="ATPase_NBD"/>
</dbReference>
<name>A0ABS4YND0_9MICO</name>
<comment type="caution">
    <text evidence="2">The sequence shown here is derived from an EMBL/GenBank/DDBJ whole genome shotgun (WGS) entry which is preliminary data.</text>
</comment>
<accession>A0ABS4YND0</accession>
<protein>
    <submittedName>
        <fullName evidence="2">NBD/HSP70 family sugar kinase</fullName>
    </submittedName>
</protein>
<reference evidence="2 3" key="1">
    <citation type="submission" date="2021-03" db="EMBL/GenBank/DDBJ databases">
        <title>Sequencing the genomes of 1000 actinobacteria strains.</title>
        <authorList>
            <person name="Klenk H.-P."/>
        </authorList>
    </citation>
    <scope>NUCLEOTIDE SEQUENCE [LARGE SCALE GENOMIC DNA]</scope>
    <source>
        <strain evidence="2 3">DSM 14564</strain>
    </source>
</reference>
<dbReference type="Gene3D" id="1.10.10.10">
    <property type="entry name" value="Winged helix-like DNA-binding domain superfamily/Winged helix DNA-binding domain"/>
    <property type="match status" value="1"/>
</dbReference>
<evidence type="ECO:0000256" key="1">
    <source>
        <dbReference type="ARBA" id="ARBA00006479"/>
    </source>
</evidence>
<dbReference type="PANTHER" id="PTHR18964">
    <property type="entry name" value="ROK (REPRESSOR, ORF, KINASE) FAMILY"/>
    <property type="match status" value="1"/>
</dbReference>